<gene>
    <name evidence="2" type="ORF">DW740_07250</name>
</gene>
<dbReference type="Proteomes" id="UP000283745">
    <property type="component" value="Unassembled WGS sequence"/>
</dbReference>
<feature type="transmembrane region" description="Helical" evidence="1">
    <location>
        <begin position="83"/>
        <end position="102"/>
    </location>
</feature>
<keyword evidence="1" id="KW-1133">Transmembrane helix</keyword>
<organism evidence="2 3">
    <name type="scientific">Blautia obeum</name>
    <dbReference type="NCBI Taxonomy" id="40520"/>
    <lineage>
        <taxon>Bacteria</taxon>
        <taxon>Bacillati</taxon>
        <taxon>Bacillota</taxon>
        <taxon>Clostridia</taxon>
        <taxon>Lachnospirales</taxon>
        <taxon>Lachnospiraceae</taxon>
        <taxon>Blautia</taxon>
    </lineage>
</organism>
<keyword evidence="1" id="KW-0472">Membrane</keyword>
<feature type="transmembrane region" description="Helical" evidence="1">
    <location>
        <begin position="35"/>
        <end position="53"/>
    </location>
</feature>
<evidence type="ECO:0000256" key="1">
    <source>
        <dbReference type="SAM" id="Phobius"/>
    </source>
</evidence>
<feature type="transmembrane region" description="Helical" evidence="1">
    <location>
        <begin position="218"/>
        <end position="235"/>
    </location>
</feature>
<feature type="transmembrane region" description="Helical" evidence="1">
    <location>
        <begin position="364"/>
        <end position="382"/>
    </location>
</feature>
<dbReference type="AlphaFoldDB" id="A0A414J775"/>
<comment type="caution">
    <text evidence="2">The sequence shown here is derived from an EMBL/GenBank/DDBJ whole genome shotgun (WGS) entry which is preliminary data.</text>
</comment>
<proteinExistence type="predicted"/>
<evidence type="ECO:0000313" key="3">
    <source>
        <dbReference type="Proteomes" id="UP000283745"/>
    </source>
</evidence>
<name>A0A414J775_9FIRM</name>
<feature type="transmembrane region" description="Helical" evidence="1">
    <location>
        <begin position="256"/>
        <end position="277"/>
    </location>
</feature>
<dbReference type="EMBL" id="QSKF01000005">
    <property type="protein sequence ID" value="RHE40282.1"/>
    <property type="molecule type" value="Genomic_DNA"/>
</dbReference>
<dbReference type="NCBIfam" id="TIGR04112">
    <property type="entry name" value="seleno_YedE"/>
    <property type="match status" value="1"/>
</dbReference>
<protein>
    <submittedName>
        <fullName evidence="2">YedE-related selenium metabolism membrane protein</fullName>
    </submittedName>
</protein>
<dbReference type="Pfam" id="PF04143">
    <property type="entry name" value="Sulf_transp"/>
    <property type="match status" value="2"/>
</dbReference>
<accession>A0A414J775</accession>
<keyword evidence="1" id="KW-0812">Transmembrane</keyword>
<evidence type="ECO:0000313" key="2">
    <source>
        <dbReference type="EMBL" id="RHE40282.1"/>
    </source>
</evidence>
<feature type="transmembrane region" description="Helical" evidence="1">
    <location>
        <begin position="114"/>
        <end position="137"/>
    </location>
</feature>
<dbReference type="InterPro" id="IPR007272">
    <property type="entry name" value="Sulf_transp_TsuA/YedE"/>
</dbReference>
<dbReference type="InterPro" id="IPR026366">
    <property type="entry name" value="Seleno_YedE"/>
</dbReference>
<feature type="transmembrane region" description="Helical" evidence="1">
    <location>
        <begin position="149"/>
        <end position="166"/>
    </location>
</feature>
<feature type="transmembrane region" description="Helical" evidence="1">
    <location>
        <begin position="297"/>
        <end position="319"/>
    </location>
</feature>
<feature type="transmembrane region" description="Helical" evidence="1">
    <location>
        <begin position="186"/>
        <end position="206"/>
    </location>
</feature>
<reference evidence="2 3" key="1">
    <citation type="submission" date="2018-08" db="EMBL/GenBank/DDBJ databases">
        <title>A genome reference for cultivated species of the human gut microbiota.</title>
        <authorList>
            <person name="Zou Y."/>
            <person name="Xue W."/>
            <person name="Luo G."/>
        </authorList>
    </citation>
    <scope>NUCLEOTIDE SEQUENCE [LARGE SCALE GENOMIC DNA]</scope>
    <source>
        <strain evidence="2 3">AM28-23</strain>
    </source>
</reference>
<sequence>MRCYDLYKESVQITKNLAQEGKEGNKQMKKEKTTIVIAGILIGVISAMLVFFGNPANMGFCIACFLRDTTGALGLHSAAAVQYIRPEIIGLVLGACIVSLLTKEFRPRGGSAPITRFTLGAFAMIGCLMFLGCPFRMILRLAGGDGNAIFGLVGFVCGILTGTFFLKKGYTLKRSYKMPKLEGAVYPAFQIVMLILLVAAPAFIHFTEPEGGPGAKHAAILISLAAGVIVGIVAQRTRLCMVGGIRDAVLFGEYKLFFGFVAILISALVMNLILGAVTGTAFFNPGFAGQPIAHTDGLWNALGMYLAGFACILLGGCPMRQLILSGEGNTDSVVAVLGLMAGAAFSHNFGLASSADGPTANGKIAVVIGIVVVAVIAVVNSTRKAEA</sequence>
<feature type="transmembrane region" description="Helical" evidence="1">
    <location>
        <begin position="331"/>
        <end position="352"/>
    </location>
</feature>